<evidence type="ECO:0000313" key="2">
    <source>
        <dbReference type="Proteomes" id="UP001138540"/>
    </source>
</evidence>
<dbReference type="Proteomes" id="UP001138540">
    <property type="component" value="Unassembled WGS sequence"/>
</dbReference>
<accession>A0ABR6NBZ1</accession>
<name>A0ABR6NBZ1_9SPHN</name>
<reference evidence="1 2" key="1">
    <citation type="submission" date="2020-08" db="EMBL/GenBank/DDBJ databases">
        <title>Exploring microbial biodiversity for novel pathways involved in the catabolism of aromatic compounds derived from lignin.</title>
        <authorList>
            <person name="Elkins J."/>
        </authorList>
    </citation>
    <scope>NUCLEOTIDE SEQUENCE [LARGE SCALE GENOMIC DNA]</scope>
    <source>
        <strain evidence="1 2">B1D3A</strain>
    </source>
</reference>
<keyword evidence="2" id="KW-1185">Reference proteome</keyword>
<sequence length="70" mass="7300">MSGVHSVEKIGGTSMAATATLLDNVLIAGRSGADLYNRIFVVSGLCRDDGPAAGAQEDRRVRRLCPLRGG</sequence>
<gene>
    <name evidence="1" type="ORF">HNP60_000781</name>
</gene>
<proteinExistence type="predicted"/>
<dbReference type="EMBL" id="JACHKA010000001">
    <property type="protein sequence ID" value="MBB5984807.1"/>
    <property type="molecule type" value="Genomic_DNA"/>
</dbReference>
<protein>
    <submittedName>
        <fullName evidence="1">Uncharacterized protein</fullName>
    </submittedName>
</protein>
<organism evidence="1 2">
    <name type="scientific">Sphingobium lignivorans</name>
    <dbReference type="NCBI Taxonomy" id="2735886"/>
    <lineage>
        <taxon>Bacteria</taxon>
        <taxon>Pseudomonadati</taxon>
        <taxon>Pseudomonadota</taxon>
        <taxon>Alphaproteobacteria</taxon>
        <taxon>Sphingomonadales</taxon>
        <taxon>Sphingomonadaceae</taxon>
        <taxon>Sphingobium</taxon>
    </lineage>
</organism>
<comment type="caution">
    <text evidence="1">The sequence shown here is derived from an EMBL/GenBank/DDBJ whole genome shotgun (WGS) entry which is preliminary data.</text>
</comment>
<evidence type="ECO:0000313" key="1">
    <source>
        <dbReference type="EMBL" id="MBB5984807.1"/>
    </source>
</evidence>